<evidence type="ECO:0000313" key="7">
    <source>
        <dbReference type="EMBL" id="XFO72578.1"/>
    </source>
</evidence>
<evidence type="ECO:0000256" key="3">
    <source>
        <dbReference type="ARBA" id="ARBA00022989"/>
    </source>
</evidence>
<evidence type="ECO:0000256" key="1">
    <source>
        <dbReference type="ARBA" id="ARBA00022475"/>
    </source>
</evidence>
<dbReference type="InterPro" id="IPR022781">
    <property type="entry name" value="Flagellar_biosynth_FliO"/>
</dbReference>
<keyword evidence="2 5" id="KW-0812">Transmembrane</keyword>
<feature type="transmembrane region" description="Helical" evidence="5">
    <location>
        <begin position="49"/>
        <end position="69"/>
    </location>
</feature>
<evidence type="ECO:0000256" key="4">
    <source>
        <dbReference type="ARBA" id="ARBA00023136"/>
    </source>
</evidence>
<dbReference type="Pfam" id="PF04347">
    <property type="entry name" value="FliO"/>
    <property type="match status" value="1"/>
</dbReference>
<gene>
    <name evidence="7" type="ORF">SPACI_026310</name>
</gene>
<sequence>MINWRVNGGSFIVSVLSMLSGQVLAAAETGGYLKYQEPQPTSTSWLATGGYILSLLLVFLVVLGLAYLTSRFLGDRMSRGGGFGNGKIYATLSLGPNRAVYVVEIAGKYLILGVTEHNITLLNEITSQTDIEQLMASQNAVMPPEQFSNVFYRQLNLLKQMQLKFPRTFTSDTPQFHEKENDIDIRKR</sequence>
<dbReference type="Proteomes" id="UP000216052">
    <property type="component" value="Chromosome"/>
</dbReference>
<name>A0ABZ3J2G7_SPOA4</name>
<keyword evidence="6" id="KW-0732">Signal</keyword>
<keyword evidence="4 5" id="KW-0472">Membrane</keyword>
<keyword evidence="3 5" id="KW-1133">Transmembrane helix</keyword>
<accession>A0ABZ3J2G7</accession>
<dbReference type="EMBL" id="CP155571">
    <property type="protein sequence ID" value="XFO72578.1"/>
    <property type="molecule type" value="Genomic_DNA"/>
</dbReference>
<comment type="similarity">
    <text evidence="5">Belongs to the FliO/MopB family.</text>
</comment>
<organism evidence="7 8">
    <name type="scientific">Sporomusa acidovorans (strain ATCC 49682 / DSM 3132 / Mol)</name>
    <dbReference type="NCBI Taxonomy" id="1123286"/>
    <lineage>
        <taxon>Bacteria</taxon>
        <taxon>Bacillati</taxon>
        <taxon>Bacillota</taxon>
        <taxon>Negativicutes</taxon>
        <taxon>Selenomonadales</taxon>
        <taxon>Sporomusaceae</taxon>
        <taxon>Sporomusa</taxon>
    </lineage>
</organism>
<keyword evidence="8" id="KW-1185">Reference proteome</keyword>
<keyword evidence="5" id="KW-0975">Bacterial flagellum</keyword>
<evidence type="ECO:0000256" key="2">
    <source>
        <dbReference type="ARBA" id="ARBA00022692"/>
    </source>
</evidence>
<dbReference type="NCBIfam" id="TIGR03500">
    <property type="entry name" value="FliO_TIGR"/>
    <property type="match status" value="1"/>
</dbReference>
<evidence type="ECO:0000313" key="8">
    <source>
        <dbReference type="Proteomes" id="UP000216052"/>
    </source>
</evidence>
<reference evidence="7" key="1">
    <citation type="submission" date="2024-05" db="EMBL/GenBank/DDBJ databases">
        <title>Isolation and characterization of Sporomusa carbonis sp. nov., a carboxydotrophic hydrogenogen in the genus of Sporomusa isolated from a charcoal burning pile.</title>
        <authorList>
            <person name="Boeer T."/>
            <person name="Rosenbaum F."/>
            <person name="Eysell L."/>
            <person name="Mueller V."/>
            <person name="Daniel R."/>
            <person name="Poehlein A."/>
        </authorList>
    </citation>
    <scope>NUCLEOTIDE SEQUENCE [LARGE SCALE GENOMIC DNA]</scope>
    <source>
        <strain evidence="7">DSM 3132</strain>
    </source>
</reference>
<proteinExistence type="inferred from homology"/>
<feature type="signal peptide" evidence="6">
    <location>
        <begin position="1"/>
        <end position="25"/>
    </location>
</feature>
<feature type="chain" id="PRO_5045349391" description="Flagellar protein" evidence="6">
    <location>
        <begin position="26"/>
        <end position="188"/>
    </location>
</feature>
<comment type="subcellular location">
    <subcellularLocation>
        <location evidence="5">Cell membrane</location>
    </subcellularLocation>
    <subcellularLocation>
        <location evidence="5">Bacterial flagellum basal body</location>
    </subcellularLocation>
</comment>
<evidence type="ECO:0000256" key="6">
    <source>
        <dbReference type="SAM" id="SignalP"/>
    </source>
</evidence>
<evidence type="ECO:0000256" key="5">
    <source>
        <dbReference type="RuleBase" id="RU362064"/>
    </source>
</evidence>
<protein>
    <recommendedName>
        <fullName evidence="5">Flagellar protein</fullName>
    </recommendedName>
</protein>
<keyword evidence="1 5" id="KW-1003">Cell membrane</keyword>